<feature type="domain" description="Circularly permuted ATP-grasp type 2" evidence="2">
    <location>
        <begin position="87"/>
        <end position="461"/>
    </location>
</feature>
<keyword evidence="4" id="KW-1185">Reference proteome</keyword>
<dbReference type="Pfam" id="PF04168">
    <property type="entry name" value="Alpha-E"/>
    <property type="match status" value="1"/>
</dbReference>
<evidence type="ECO:0000259" key="2">
    <source>
        <dbReference type="Pfam" id="PF14403"/>
    </source>
</evidence>
<name>A0A5C5WG09_9BACT</name>
<organism evidence="3 4">
    <name type="scientific">Rubripirellula amarantea</name>
    <dbReference type="NCBI Taxonomy" id="2527999"/>
    <lineage>
        <taxon>Bacteria</taxon>
        <taxon>Pseudomonadati</taxon>
        <taxon>Planctomycetota</taxon>
        <taxon>Planctomycetia</taxon>
        <taxon>Pirellulales</taxon>
        <taxon>Pirellulaceae</taxon>
        <taxon>Rubripirellula</taxon>
    </lineage>
</organism>
<gene>
    <name evidence="3" type="ORF">Pla22_47770</name>
</gene>
<dbReference type="InterPro" id="IPR007296">
    <property type="entry name" value="DUF403"/>
</dbReference>
<dbReference type="Gene3D" id="3.30.1490.270">
    <property type="match status" value="1"/>
</dbReference>
<evidence type="ECO:0000313" key="3">
    <source>
        <dbReference type="EMBL" id="TWT49580.1"/>
    </source>
</evidence>
<dbReference type="PANTHER" id="PTHR34595">
    <property type="entry name" value="BLR5612 PROTEIN"/>
    <property type="match status" value="1"/>
</dbReference>
<dbReference type="Proteomes" id="UP000316598">
    <property type="component" value="Unassembled WGS sequence"/>
</dbReference>
<proteinExistence type="predicted"/>
<dbReference type="SUPFAM" id="SSF56059">
    <property type="entry name" value="Glutathione synthetase ATP-binding domain-like"/>
    <property type="match status" value="1"/>
</dbReference>
<dbReference type="RefSeq" id="WP_242632274.1">
    <property type="nucleotide sequence ID" value="NZ_SJPI01000003.1"/>
</dbReference>
<protein>
    <submittedName>
        <fullName evidence="3">Uncharacterized protein</fullName>
    </submittedName>
</protein>
<sequence length="854" mass="94327">MTQVATNETLFQSYEARPSSFDEFKSHDGVVRPKWLHIREHFGKLGPSGIGDAMAETERLVRESGANFRAVQGDRQGIRPWRLNVVPLVLNESVWRALESGLKQRVRVLEGVLADLLGEQRLLRERIIPAELLCANPSFARAFHELPSLKPRLDLTATDLARDRDGSWWVTGDRTRAPSGLGYALENRVIISRVFPNLIRNSNVIRLASFFASLQNHFNSLAAQRRDNPRVAILTPGEDSYRHTEDAYLARYLGYTLVQGRDLAVRGSRLNVKTLGGLLPIEVLWRHVSDRKCDALELDPTELQGTPGMLQAVRAGHVAVANSLGSMIAEMPALLPFLPAASKFLFGEPLKLPSIATYWCGGAKERAYVLENLDKLILRPAFAISGDPPITPSEMSAEQRQSLTEHIKAKPFKYVAQMRPSRSTTPVWENGQMQSWYSSLRTFQLQTTSDVDVLPGGLARVTPDPATLEHSPTSGRLGQDCWIVSDGPVDQVTSLLSVATTSIELTRGGAELPSRVAENLYWLGRSAERTEAIARLLRGTLIRMTGESSVESTPELLHMVKALAALGQVDATYAIDEFRGNVPAMETVIPQSIFDTESGSGLRAGIIDMSDKASAVHDRISLDAYRIISKVGEHLYQLDHAQSKDLGTVIIQLDRVITDLQALAGLASESMTRTHAWRFLQLGRRIERAAQTAELLSATLNEPAADERSTLEALLQVTDSFMTYRSRYLLQMRPLAVIDLLVNDVSNPRSIAFQLQDIEQLLSQLPGDNRKLGLGTDEKLAQGLSHVVRMSDPAELAVIGDSGRREVLATLMDLLIEGLPKTSDAIAARYLIHTNATQQLTQRTTDDLPGVHQP</sequence>
<evidence type="ECO:0000313" key="4">
    <source>
        <dbReference type="Proteomes" id="UP000316598"/>
    </source>
</evidence>
<feature type="domain" description="DUF403" evidence="1">
    <location>
        <begin position="512"/>
        <end position="831"/>
    </location>
</feature>
<dbReference type="Gene3D" id="3.40.50.11290">
    <property type="match status" value="1"/>
</dbReference>
<evidence type="ECO:0000259" key="1">
    <source>
        <dbReference type="Pfam" id="PF04168"/>
    </source>
</evidence>
<dbReference type="AlphaFoldDB" id="A0A5C5WG09"/>
<dbReference type="InterPro" id="IPR025841">
    <property type="entry name" value="CP_ATPgrasp_2"/>
</dbReference>
<comment type="caution">
    <text evidence="3">The sequence shown here is derived from an EMBL/GenBank/DDBJ whole genome shotgun (WGS) entry which is preliminary data.</text>
</comment>
<dbReference type="EMBL" id="SJPI01000003">
    <property type="protein sequence ID" value="TWT49580.1"/>
    <property type="molecule type" value="Genomic_DNA"/>
</dbReference>
<dbReference type="Pfam" id="PF14403">
    <property type="entry name" value="CP_ATPgrasp_2"/>
    <property type="match status" value="1"/>
</dbReference>
<reference evidence="3 4" key="1">
    <citation type="submission" date="2019-02" db="EMBL/GenBank/DDBJ databases">
        <title>Deep-cultivation of Planctomycetes and their phenomic and genomic characterization uncovers novel biology.</title>
        <authorList>
            <person name="Wiegand S."/>
            <person name="Jogler M."/>
            <person name="Boedeker C."/>
            <person name="Pinto D."/>
            <person name="Vollmers J."/>
            <person name="Rivas-Marin E."/>
            <person name="Kohn T."/>
            <person name="Peeters S.H."/>
            <person name="Heuer A."/>
            <person name="Rast P."/>
            <person name="Oberbeckmann S."/>
            <person name="Bunk B."/>
            <person name="Jeske O."/>
            <person name="Meyerdierks A."/>
            <person name="Storesund J.E."/>
            <person name="Kallscheuer N."/>
            <person name="Luecker S."/>
            <person name="Lage O.M."/>
            <person name="Pohl T."/>
            <person name="Merkel B.J."/>
            <person name="Hornburger P."/>
            <person name="Mueller R.-W."/>
            <person name="Bruemmer F."/>
            <person name="Labrenz M."/>
            <person name="Spormann A.M."/>
            <person name="Op Den Camp H."/>
            <person name="Overmann J."/>
            <person name="Amann R."/>
            <person name="Jetten M.S.M."/>
            <person name="Mascher T."/>
            <person name="Medema M.H."/>
            <person name="Devos D.P."/>
            <person name="Kaster A.-K."/>
            <person name="Ovreas L."/>
            <person name="Rohde M."/>
            <person name="Galperin M.Y."/>
            <person name="Jogler C."/>
        </authorList>
    </citation>
    <scope>NUCLEOTIDE SEQUENCE [LARGE SCALE GENOMIC DNA]</scope>
    <source>
        <strain evidence="3 4">Pla22</strain>
    </source>
</reference>
<dbReference type="PANTHER" id="PTHR34595:SF2">
    <property type="entry name" value="BLR2978 PROTEIN"/>
    <property type="match status" value="1"/>
</dbReference>
<accession>A0A5C5WG09</accession>
<dbReference type="InterPro" id="IPR051680">
    <property type="entry name" value="ATP-dep_Glu-Cys_Ligase-2"/>
</dbReference>